<accession>A0ABX3C219</accession>
<keyword evidence="2" id="KW-1185">Reference proteome</keyword>
<proteinExistence type="predicted"/>
<gene>
    <name evidence="1" type="ORF">BKG73_06615</name>
</gene>
<dbReference type="EMBL" id="MLIH01000009">
    <property type="protein sequence ID" value="OHU11044.1"/>
    <property type="molecule type" value="Genomic_DNA"/>
</dbReference>
<dbReference type="Proteomes" id="UP000179621">
    <property type="component" value="Unassembled WGS sequence"/>
</dbReference>
<evidence type="ECO:0000313" key="1">
    <source>
        <dbReference type="EMBL" id="OHU11044.1"/>
    </source>
</evidence>
<sequence>MAEPTRYPVAYYRPADRLPDDETNLRALDLLTSRAQAATLQVNHQVRVGSSHSTLDGLPEFG</sequence>
<protein>
    <submittedName>
        <fullName evidence="1">Uncharacterized protein</fullName>
    </submittedName>
</protein>
<reference evidence="1 2" key="1">
    <citation type="submission" date="2016-10" db="EMBL/GenBank/DDBJ databases">
        <title>Evaluation of Human, Animal and Environmental Mycobacterium chelonae Isolates by Core Genome Phylogenomic Analysis, Targeted Gene Comparison, and Anti-microbial Susceptibility Patterns: A Tale of Mistaken Identities.</title>
        <authorList>
            <person name="Fogelson S.B."/>
            <person name="Camus A.C."/>
            <person name="Lorenz W."/>
            <person name="Vasireddy R."/>
            <person name="Vasireddy S."/>
            <person name="Smith T."/>
            <person name="Brown-Elliott B.A."/>
            <person name="Wallace R.J.Jr."/>
            <person name="Hasan N.A."/>
            <person name="Reischl U."/>
            <person name="Sanchez S."/>
        </authorList>
    </citation>
    <scope>NUCLEOTIDE SEQUENCE [LARGE SCALE GENOMIC DNA]</scope>
    <source>
        <strain evidence="1 2">8528</strain>
    </source>
</reference>
<comment type="caution">
    <text evidence="1">The sequence shown here is derived from an EMBL/GenBank/DDBJ whole genome shotgun (WGS) entry which is preliminary data.</text>
</comment>
<name>A0ABX3C219_9MYCO</name>
<organism evidence="1 2">
    <name type="scientific">Mycobacteroides saopaulense</name>
    <dbReference type="NCBI Taxonomy" id="1578165"/>
    <lineage>
        <taxon>Bacteria</taxon>
        <taxon>Bacillati</taxon>
        <taxon>Actinomycetota</taxon>
        <taxon>Actinomycetes</taxon>
        <taxon>Mycobacteriales</taxon>
        <taxon>Mycobacteriaceae</taxon>
        <taxon>Mycobacteroides</taxon>
    </lineage>
</organism>
<evidence type="ECO:0000313" key="2">
    <source>
        <dbReference type="Proteomes" id="UP000179621"/>
    </source>
</evidence>